<protein>
    <submittedName>
        <fullName evidence="4">Beta-galactosidase</fullName>
    </submittedName>
</protein>
<dbReference type="GO" id="GO:0006508">
    <property type="term" value="P:proteolysis"/>
    <property type="evidence" value="ECO:0007669"/>
    <property type="project" value="UniProtKB-KW"/>
</dbReference>
<evidence type="ECO:0000259" key="3">
    <source>
        <dbReference type="Pfam" id="PF22936"/>
    </source>
</evidence>
<evidence type="ECO:0000313" key="4">
    <source>
        <dbReference type="EMBL" id="KZV48353.1"/>
    </source>
</evidence>
<dbReference type="InterPro" id="IPR012337">
    <property type="entry name" value="RNaseH-like_sf"/>
</dbReference>
<reference evidence="4 5" key="1">
    <citation type="journal article" date="2015" name="Proc. Natl. Acad. Sci. U.S.A.">
        <title>The resurrection genome of Boea hygrometrica: A blueprint for survival of dehydration.</title>
        <authorList>
            <person name="Xiao L."/>
            <person name="Yang G."/>
            <person name="Zhang L."/>
            <person name="Yang X."/>
            <person name="Zhao S."/>
            <person name="Ji Z."/>
            <person name="Zhou Q."/>
            <person name="Hu M."/>
            <person name="Wang Y."/>
            <person name="Chen M."/>
            <person name="Xu Y."/>
            <person name="Jin H."/>
            <person name="Xiao X."/>
            <person name="Hu G."/>
            <person name="Bao F."/>
            <person name="Hu Y."/>
            <person name="Wan P."/>
            <person name="Li L."/>
            <person name="Deng X."/>
            <person name="Kuang T."/>
            <person name="Xiang C."/>
            <person name="Zhu J.K."/>
            <person name="Oliver M.J."/>
            <person name="He Y."/>
        </authorList>
    </citation>
    <scope>NUCLEOTIDE SEQUENCE [LARGE SCALE GENOMIC DNA]</scope>
    <source>
        <strain evidence="5">cv. XS01</strain>
    </source>
</reference>
<dbReference type="GO" id="GO:0003676">
    <property type="term" value="F:nucleic acid binding"/>
    <property type="evidence" value="ECO:0007669"/>
    <property type="project" value="InterPro"/>
</dbReference>
<dbReference type="Proteomes" id="UP000250235">
    <property type="component" value="Unassembled WGS sequence"/>
</dbReference>
<evidence type="ECO:0000256" key="1">
    <source>
        <dbReference type="ARBA" id="ARBA00022670"/>
    </source>
</evidence>
<dbReference type="Gene3D" id="3.30.420.10">
    <property type="entry name" value="Ribonuclease H-like superfamily/Ribonuclease H"/>
    <property type="match status" value="1"/>
</dbReference>
<feature type="domain" description="GAG-pre-integrase" evidence="2">
    <location>
        <begin position="167"/>
        <end position="238"/>
    </location>
</feature>
<dbReference type="OrthoDB" id="1750639at2759"/>
<dbReference type="PANTHER" id="PTHR42648">
    <property type="entry name" value="TRANSPOSASE, PUTATIVE-RELATED"/>
    <property type="match status" value="1"/>
</dbReference>
<proteinExistence type="predicted"/>
<dbReference type="EMBL" id="KQ993914">
    <property type="protein sequence ID" value="KZV48353.1"/>
    <property type="molecule type" value="Genomic_DNA"/>
</dbReference>
<accession>A0A2Z7CNJ9</accession>
<dbReference type="GO" id="GO:0008233">
    <property type="term" value="F:peptidase activity"/>
    <property type="evidence" value="ECO:0007669"/>
    <property type="project" value="UniProtKB-KW"/>
</dbReference>
<dbReference type="InterPro" id="IPR025724">
    <property type="entry name" value="GAG-pre-integrase_dom"/>
</dbReference>
<feature type="domain" description="Retrovirus-related Pol polyprotein from transposon TNT 1-94-like beta-barrel" evidence="3">
    <location>
        <begin position="86"/>
        <end position="135"/>
    </location>
</feature>
<keyword evidence="5" id="KW-1185">Reference proteome</keyword>
<dbReference type="InterPro" id="IPR036397">
    <property type="entry name" value="RNaseH_sf"/>
</dbReference>
<dbReference type="SUPFAM" id="SSF53098">
    <property type="entry name" value="Ribonuclease H-like"/>
    <property type="match status" value="1"/>
</dbReference>
<organism evidence="4 5">
    <name type="scientific">Dorcoceras hygrometricum</name>
    <dbReference type="NCBI Taxonomy" id="472368"/>
    <lineage>
        <taxon>Eukaryota</taxon>
        <taxon>Viridiplantae</taxon>
        <taxon>Streptophyta</taxon>
        <taxon>Embryophyta</taxon>
        <taxon>Tracheophyta</taxon>
        <taxon>Spermatophyta</taxon>
        <taxon>Magnoliopsida</taxon>
        <taxon>eudicotyledons</taxon>
        <taxon>Gunneridae</taxon>
        <taxon>Pentapetalae</taxon>
        <taxon>asterids</taxon>
        <taxon>lamiids</taxon>
        <taxon>Lamiales</taxon>
        <taxon>Gesneriaceae</taxon>
        <taxon>Didymocarpoideae</taxon>
        <taxon>Trichosporeae</taxon>
        <taxon>Loxocarpinae</taxon>
        <taxon>Dorcoceras</taxon>
    </lineage>
</organism>
<dbReference type="InterPro" id="IPR054722">
    <property type="entry name" value="PolX-like_BBD"/>
</dbReference>
<dbReference type="AlphaFoldDB" id="A0A2Z7CNJ9"/>
<sequence>MSVTIQWAQSVEIVICGRGKLGFLTDDLPPPVTIDPTYATWLADNSIVLAWLINSLEPNISRRYLWFKIANEVWDAVRRMYCSFASDMRVKIEDGSFSRVHVIGNITVSKDITLRKVLFVPSLKCNLISVRKLTHDCHCFATFSTGSCEFQDQILGKTIGIARIHDGLYYLERSSSGVLQSSLSCVQSRPSSSVQDIMLHHYRLVHPSFPYLSCLFPSLFINKNLHLIRCGYCELEKHTHVPFPKRKYTPSAPFTLIHNNLRRPSKQPTHHGKRWFLTFIDDHNRVTWVYLLHHKSDIASIFQISTK</sequence>
<dbReference type="InterPro" id="IPR039537">
    <property type="entry name" value="Retrotran_Ty1/copia-like"/>
</dbReference>
<name>A0A2Z7CNJ9_9LAMI</name>
<dbReference type="Pfam" id="PF13976">
    <property type="entry name" value="gag_pre-integrs"/>
    <property type="match status" value="1"/>
</dbReference>
<evidence type="ECO:0000259" key="2">
    <source>
        <dbReference type="Pfam" id="PF13976"/>
    </source>
</evidence>
<keyword evidence="1" id="KW-0645">Protease</keyword>
<dbReference type="Pfam" id="PF22936">
    <property type="entry name" value="Pol_BBD"/>
    <property type="match status" value="1"/>
</dbReference>
<keyword evidence="1" id="KW-0378">Hydrolase</keyword>
<evidence type="ECO:0000313" key="5">
    <source>
        <dbReference type="Proteomes" id="UP000250235"/>
    </source>
</evidence>
<dbReference type="PANTHER" id="PTHR42648:SF22">
    <property type="entry name" value="REVERSE TRANSCRIPTASE TY1_COPIA-TYPE DOMAIN-CONTAINING PROTEIN"/>
    <property type="match status" value="1"/>
</dbReference>
<gene>
    <name evidence="4" type="ORF">F511_36486</name>
</gene>